<evidence type="ECO:0000259" key="5">
    <source>
        <dbReference type="Pfam" id="PF04542"/>
    </source>
</evidence>
<organism evidence="7 8">
    <name type="scientific">Sphingomonas endophytica</name>
    <dbReference type="NCBI Taxonomy" id="869719"/>
    <lineage>
        <taxon>Bacteria</taxon>
        <taxon>Pseudomonadati</taxon>
        <taxon>Pseudomonadota</taxon>
        <taxon>Alphaproteobacteria</taxon>
        <taxon>Sphingomonadales</taxon>
        <taxon>Sphingomonadaceae</taxon>
        <taxon>Sphingomonas</taxon>
    </lineage>
</organism>
<dbReference type="Pfam" id="PF08281">
    <property type="entry name" value="Sigma70_r4_2"/>
    <property type="match status" value="1"/>
</dbReference>
<keyword evidence="3" id="KW-0731">Sigma factor</keyword>
<evidence type="ECO:0000313" key="8">
    <source>
        <dbReference type="Proteomes" id="UP000522313"/>
    </source>
</evidence>
<evidence type="ECO:0000256" key="4">
    <source>
        <dbReference type="ARBA" id="ARBA00023163"/>
    </source>
</evidence>
<feature type="domain" description="RNA polymerase sigma-70 region 2" evidence="5">
    <location>
        <begin position="29"/>
        <end position="90"/>
    </location>
</feature>
<accession>A0A7X0JE81</accession>
<protein>
    <submittedName>
        <fullName evidence="7">RNA polymerase sigma-70 factor (ECF subfamily)</fullName>
    </submittedName>
</protein>
<dbReference type="GO" id="GO:0016987">
    <property type="term" value="F:sigma factor activity"/>
    <property type="evidence" value="ECO:0007669"/>
    <property type="project" value="UniProtKB-KW"/>
</dbReference>
<gene>
    <name evidence="7" type="ORF">F4693_002660</name>
</gene>
<evidence type="ECO:0000256" key="2">
    <source>
        <dbReference type="ARBA" id="ARBA00023015"/>
    </source>
</evidence>
<dbReference type="AlphaFoldDB" id="A0A7X0JE81"/>
<dbReference type="PANTHER" id="PTHR43133">
    <property type="entry name" value="RNA POLYMERASE ECF-TYPE SIGMA FACTO"/>
    <property type="match status" value="1"/>
</dbReference>
<comment type="caution">
    <text evidence="7">The sequence shown here is derived from an EMBL/GenBank/DDBJ whole genome shotgun (WGS) entry which is preliminary data.</text>
</comment>
<reference evidence="7 8" key="1">
    <citation type="submission" date="2020-08" db="EMBL/GenBank/DDBJ databases">
        <title>The Agave Microbiome: Exploring the role of microbial communities in plant adaptations to desert environments.</title>
        <authorList>
            <person name="Partida-Martinez L.P."/>
        </authorList>
    </citation>
    <scope>NUCLEOTIDE SEQUENCE [LARGE SCALE GENOMIC DNA]</scope>
    <source>
        <strain evidence="7 8">AS3.13</strain>
    </source>
</reference>
<dbReference type="Gene3D" id="1.10.1740.10">
    <property type="match status" value="1"/>
</dbReference>
<dbReference type="InterPro" id="IPR014284">
    <property type="entry name" value="RNA_pol_sigma-70_dom"/>
</dbReference>
<evidence type="ECO:0000256" key="1">
    <source>
        <dbReference type="ARBA" id="ARBA00010641"/>
    </source>
</evidence>
<dbReference type="GO" id="GO:0003677">
    <property type="term" value="F:DNA binding"/>
    <property type="evidence" value="ECO:0007669"/>
    <property type="project" value="InterPro"/>
</dbReference>
<feature type="domain" description="RNA polymerase sigma factor 70 region 4 type 2" evidence="6">
    <location>
        <begin position="122"/>
        <end position="166"/>
    </location>
</feature>
<dbReference type="InterPro" id="IPR013325">
    <property type="entry name" value="RNA_pol_sigma_r2"/>
</dbReference>
<dbReference type="InterPro" id="IPR039425">
    <property type="entry name" value="RNA_pol_sigma-70-like"/>
</dbReference>
<dbReference type="RefSeq" id="WP_184506573.1">
    <property type="nucleotide sequence ID" value="NZ_JACHBT010000014.1"/>
</dbReference>
<dbReference type="NCBIfam" id="TIGR02937">
    <property type="entry name" value="sigma70-ECF"/>
    <property type="match status" value="1"/>
</dbReference>
<dbReference type="SUPFAM" id="SSF88659">
    <property type="entry name" value="Sigma3 and sigma4 domains of RNA polymerase sigma factors"/>
    <property type="match status" value="1"/>
</dbReference>
<name>A0A7X0JE81_9SPHN</name>
<evidence type="ECO:0000313" key="7">
    <source>
        <dbReference type="EMBL" id="MBB6505665.1"/>
    </source>
</evidence>
<proteinExistence type="inferred from homology"/>
<dbReference type="InterPro" id="IPR013324">
    <property type="entry name" value="RNA_pol_sigma_r3/r4-like"/>
</dbReference>
<dbReference type="Gene3D" id="1.10.10.10">
    <property type="entry name" value="Winged helix-like DNA-binding domain superfamily/Winged helix DNA-binding domain"/>
    <property type="match status" value="1"/>
</dbReference>
<dbReference type="SUPFAM" id="SSF88946">
    <property type="entry name" value="Sigma2 domain of RNA polymerase sigma factors"/>
    <property type="match status" value="1"/>
</dbReference>
<keyword evidence="4" id="KW-0804">Transcription</keyword>
<evidence type="ECO:0000259" key="6">
    <source>
        <dbReference type="Pfam" id="PF08281"/>
    </source>
</evidence>
<reference evidence="7 8" key="2">
    <citation type="submission" date="2020-08" db="EMBL/GenBank/DDBJ databases">
        <authorList>
            <person name="Partida-Martinez L."/>
            <person name="Huntemann M."/>
            <person name="Clum A."/>
            <person name="Wang J."/>
            <person name="Palaniappan K."/>
            <person name="Ritter S."/>
            <person name="Chen I.-M."/>
            <person name="Stamatis D."/>
            <person name="Reddy T."/>
            <person name="O'Malley R."/>
            <person name="Daum C."/>
            <person name="Shapiro N."/>
            <person name="Ivanova N."/>
            <person name="Kyrpides N."/>
            <person name="Woyke T."/>
        </authorList>
    </citation>
    <scope>NUCLEOTIDE SEQUENCE [LARGE SCALE GENOMIC DNA]</scope>
    <source>
        <strain evidence="7 8">AS3.13</strain>
    </source>
</reference>
<dbReference type="InterPro" id="IPR007627">
    <property type="entry name" value="RNA_pol_sigma70_r2"/>
</dbReference>
<evidence type="ECO:0000256" key="3">
    <source>
        <dbReference type="ARBA" id="ARBA00023082"/>
    </source>
</evidence>
<dbReference type="InterPro" id="IPR036388">
    <property type="entry name" value="WH-like_DNA-bd_sf"/>
</dbReference>
<dbReference type="InterPro" id="IPR013249">
    <property type="entry name" value="RNA_pol_sigma70_r4_t2"/>
</dbReference>
<dbReference type="Proteomes" id="UP000522313">
    <property type="component" value="Unassembled WGS sequence"/>
</dbReference>
<dbReference type="PANTHER" id="PTHR43133:SF63">
    <property type="entry name" value="RNA POLYMERASE SIGMA FACTOR FECI-RELATED"/>
    <property type="match status" value="1"/>
</dbReference>
<dbReference type="GO" id="GO:0006352">
    <property type="term" value="P:DNA-templated transcription initiation"/>
    <property type="evidence" value="ECO:0007669"/>
    <property type="project" value="InterPro"/>
</dbReference>
<sequence length="199" mass="23024">MESGEAEQGGDAARRRRIALWVAREILPHEYRVRTWLRRAGTAPDDADELIQEAYCRLAMLEDVDHIDSPYAYFFSIVRNLLLRRLKRQSIVPLETIAEIDSCYDDRPSPEQLAAGRLAYRKALDLIARLPERCGRIVQLRKIEGWSQRRIAEHLGTTEKAVEKQIWLGVRSLREQWSRAEQAADDLMSAREQRGGRGR</sequence>
<keyword evidence="2" id="KW-0805">Transcription regulation</keyword>
<comment type="similarity">
    <text evidence="1">Belongs to the sigma-70 factor family. ECF subfamily.</text>
</comment>
<dbReference type="Pfam" id="PF04542">
    <property type="entry name" value="Sigma70_r2"/>
    <property type="match status" value="1"/>
</dbReference>
<dbReference type="EMBL" id="JACHBT010000014">
    <property type="protein sequence ID" value="MBB6505665.1"/>
    <property type="molecule type" value="Genomic_DNA"/>
</dbReference>